<name>K2QK52_MACPH</name>
<feature type="region of interest" description="Disordered" evidence="1">
    <location>
        <begin position="52"/>
        <end position="116"/>
    </location>
</feature>
<feature type="compositionally biased region" description="Low complexity" evidence="1">
    <location>
        <begin position="58"/>
        <end position="71"/>
    </location>
</feature>
<dbReference type="eggNOG" id="ENOG502SAWK">
    <property type="taxonomic scope" value="Eukaryota"/>
</dbReference>
<dbReference type="PANTHER" id="PTHR38166">
    <property type="entry name" value="C2H2-TYPE DOMAIN-CONTAINING PROTEIN-RELATED"/>
    <property type="match status" value="1"/>
</dbReference>
<dbReference type="OrthoDB" id="4738706at2759"/>
<evidence type="ECO:0000313" key="2">
    <source>
        <dbReference type="EMBL" id="EKG10226.1"/>
    </source>
</evidence>
<feature type="compositionally biased region" description="Basic and acidic residues" evidence="1">
    <location>
        <begin position="88"/>
        <end position="101"/>
    </location>
</feature>
<reference evidence="2 3" key="1">
    <citation type="journal article" date="2012" name="BMC Genomics">
        <title>Tools to kill: Genome of one of the most destructive plant pathogenic fungi Macrophomina phaseolina.</title>
        <authorList>
            <person name="Islam M.S."/>
            <person name="Haque M.S."/>
            <person name="Islam M.M."/>
            <person name="Emdad E.M."/>
            <person name="Halim A."/>
            <person name="Hossen Q.M.M."/>
            <person name="Hossain M.Z."/>
            <person name="Ahmed B."/>
            <person name="Rahim S."/>
            <person name="Rahman M.S."/>
            <person name="Alam M.M."/>
            <person name="Hou S."/>
            <person name="Wan X."/>
            <person name="Saito J.A."/>
            <person name="Alam M."/>
        </authorList>
    </citation>
    <scope>NUCLEOTIDE SEQUENCE [LARGE SCALE GENOMIC DNA]</scope>
    <source>
        <strain evidence="2 3">MS6</strain>
    </source>
</reference>
<evidence type="ECO:0008006" key="4">
    <source>
        <dbReference type="Google" id="ProtNLM"/>
    </source>
</evidence>
<protein>
    <recommendedName>
        <fullName evidence="4">Zinc finger C2H2-type protein</fullName>
    </recommendedName>
</protein>
<evidence type="ECO:0000256" key="1">
    <source>
        <dbReference type="SAM" id="MobiDB-lite"/>
    </source>
</evidence>
<dbReference type="PANTHER" id="PTHR38166:SF1">
    <property type="entry name" value="C2H2-TYPE DOMAIN-CONTAINING PROTEIN"/>
    <property type="match status" value="1"/>
</dbReference>
<evidence type="ECO:0000313" key="3">
    <source>
        <dbReference type="Proteomes" id="UP000007129"/>
    </source>
</evidence>
<organism evidence="2 3">
    <name type="scientific">Macrophomina phaseolina (strain MS6)</name>
    <name type="common">Charcoal rot fungus</name>
    <dbReference type="NCBI Taxonomy" id="1126212"/>
    <lineage>
        <taxon>Eukaryota</taxon>
        <taxon>Fungi</taxon>
        <taxon>Dikarya</taxon>
        <taxon>Ascomycota</taxon>
        <taxon>Pezizomycotina</taxon>
        <taxon>Dothideomycetes</taxon>
        <taxon>Dothideomycetes incertae sedis</taxon>
        <taxon>Botryosphaeriales</taxon>
        <taxon>Botryosphaeriaceae</taxon>
        <taxon>Macrophomina</taxon>
    </lineage>
</organism>
<gene>
    <name evidence="2" type="ORF">MPH_12676</name>
</gene>
<sequence>MQVLAPRVSALAPSPLDDGLFSCPRDFRWHTGVPGPRRVASWLQLLHTLQAPAEGAERTSSSRTPSSARVSAQRKPASGSLAGKRRAPSRDRSAQSDEDRGGRKRHASSATRASSSEITKKFACPFYKREPQKTPKAASCVMSGFRSVARVKEHIFRCHTMPALCPRCYAPFDDDEKLKDHLRAEERCPEKAELPEVDGVDTRQLNLLRSKKRISAETEPDKWKRVYAICFPEDTFIPSPYWEASYNDRTTSVDLVAKYQSFCHETLPRLVRGQLEHELAERTEATSERLISRVPEIVRACLNQAFDRFQNASQNPDGAPPQARQAMDPPGFATNPERSPHGSFRFISQPHSEAPPLDDTFRAHPWLDSYALPEAPIVMRDRNSQGCSNVDSGSTFGNSGVFSSTEFLYLLNTSGGDVNEDFEV</sequence>
<dbReference type="VEuPathDB" id="FungiDB:MPH_12676"/>
<dbReference type="Proteomes" id="UP000007129">
    <property type="component" value="Unassembled WGS sequence"/>
</dbReference>
<dbReference type="EMBL" id="AHHD01000525">
    <property type="protein sequence ID" value="EKG10226.1"/>
    <property type="molecule type" value="Genomic_DNA"/>
</dbReference>
<feature type="region of interest" description="Disordered" evidence="1">
    <location>
        <begin position="310"/>
        <end position="360"/>
    </location>
</feature>
<dbReference type="InParanoid" id="K2QK52"/>
<proteinExistence type="predicted"/>
<accession>K2QK52</accession>
<dbReference type="HOGENOM" id="CLU_647361_0_0_1"/>
<comment type="caution">
    <text evidence="2">The sequence shown here is derived from an EMBL/GenBank/DDBJ whole genome shotgun (WGS) entry which is preliminary data.</text>
</comment>
<dbReference type="AlphaFoldDB" id="K2QK52"/>